<dbReference type="Pfam" id="PF13385">
    <property type="entry name" value="Laminin_G_3"/>
    <property type="match status" value="1"/>
</dbReference>
<dbReference type="OrthoDB" id="3543639at2"/>
<accession>A0A099KUV5</accession>
<dbReference type="InterPro" id="IPR013320">
    <property type="entry name" value="ConA-like_dom_sf"/>
</dbReference>
<dbReference type="PATRIC" id="fig|28229.3.peg.2163"/>
<comment type="caution">
    <text evidence="1">The sequence shown here is derived from an EMBL/GenBank/DDBJ whole genome shotgun (WGS) entry which is preliminary data.</text>
</comment>
<name>A0A099KUV5_COLPS</name>
<dbReference type="RefSeq" id="WP_033082185.1">
    <property type="nucleotide sequence ID" value="NZ_JQEC01000021.1"/>
</dbReference>
<organism evidence="1 2">
    <name type="scientific">Colwellia psychrerythraea</name>
    <name type="common">Vibrio psychroerythus</name>
    <dbReference type="NCBI Taxonomy" id="28229"/>
    <lineage>
        <taxon>Bacteria</taxon>
        <taxon>Pseudomonadati</taxon>
        <taxon>Pseudomonadota</taxon>
        <taxon>Gammaproteobacteria</taxon>
        <taxon>Alteromonadales</taxon>
        <taxon>Colwelliaceae</taxon>
        <taxon>Colwellia</taxon>
    </lineage>
</organism>
<dbReference type="SUPFAM" id="SSF49899">
    <property type="entry name" value="Concanavalin A-like lectins/glucanases"/>
    <property type="match status" value="1"/>
</dbReference>
<proteinExistence type="predicted"/>
<dbReference type="AlphaFoldDB" id="A0A099KUV5"/>
<evidence type="ECO:0000313" key="1">
    <source>
        <dbReference type="EMBL" id="KGJ93985.1"/>
    </source>
</evidence>
<dbReference type="Gene3D" id="2.60.120.200">
    <property type="match status" value="1"/>
</dbReference>
<sequence length="254" mass="27040">MKTIKVLIVSLIIFFYSAVNIANAGLIGFYTLDGNGNELTGLGPNLTAPSGIINYVSGLDGLAASFDGTGSSWLRAPIDSSGNRVPNFSWGSWIKLNDPNVWNIFLSNDNGGWDRFSQVQNGKWSVSHAGVVNSPIAATSDWTFIAHTFDGVTQKLYVDGNPVFSFTDGLNNSQPFIDIGRNANSAFPLNGLMDGVFFFDQTLSALEVATIRAGGAGGNGALEVEGISIPEPATSYVFLMGLLGFTLRRSLGQK</sequence>
<evidence type="ECO:0000313" key="2">
    <source>
        <dbReference type="Proteomes" id="UP000029868"/>
    </source>
</evidence>
<dbReference type="Proteomes" id="UP000029868">
    <property type="component" value="Unassembled WGS sequence"/>
</dbReference>
<protein>
    <submittedName>
        <fullName evidence="1">Uncharacterized protein</fullName>
    </submittedName>
</protein>
<dbReference type="EMBL" id="JQEC01000021">
    <property type="protein sequence ID" value="KGJ93985.1"/>
    <property type="molecule type" value="Genomic_DNA"/>
</dbReference>
<reference evidence="1 2" key="1">
    <citation type="submission" date="2014-08" db="EMBL/GenBank/DDBJ databases">
        <title>Genomic and Phenotypic Diversity of Colwellia psychrerythraea strains from Disparate Marine Basins.</title>
        <authorList>
            <person name="Techtmann S.M."/>
            <person name="Stelling S.C."/>
            <person name="Utturkar S.M."/>
            <person name="Alshibli N."/>
            <person name="Harris A."/>
            <person name="Brown S.D."/>
            <person name="Hazen T.C."/>
        </authorList>
    </citation>
    <scope>NUCLEOTIDE SEQUENCE [LARGE SCALE GENOMIC DNA]</scope>
    <source>
        <strain evidence="1 2">GAB14E</strain>
    </source>
</reference>
<gene>
    <name evidence="1" type="ORF">GAB14E_2540</name>
</gene>